<accession>A0A9D4B5C2</accession>
<evidence type="ECO:0000256" key="5">
    <source>
        <dbReference type="ARBA" id="ARBA00022725"/>
    </source>
</evidence>
<sequence length="75" mass="8538">MFSTDDVDGSLSLLSWKATSCIFMYVRPKQRDGLDITKGVAIVNTVITPMLNPFIYSLRNKQVIQVLKDTLCWIK</sequence>
<keyword evidence="4" id="KW-0812">Transmembrane</keyword>
<evidence type="ECO:0000313" key="11">
    <source>
        <dbReference type="EMBL" id="KAH1181978.1"/>
    </source>
</evidence>
<dbReference type="Gene3D" id="1.10.1220.70">
    <property type="match status" value="1"/>
</dbReference>
<dbReference type="EMBL" id="JAHDVG010000467">
    <property type="protein sequence ID" value="KAH1181978.1"/>
    <property type="molecule type" value="Genomic_DNA"/>
</dbReference>
<dbReference type="PANTHER" id="PTHR26454:SF31">
    <property type="entry name" value="OLFACTORY RECEPTOR 214"/>
    <property type="match status" value="1"/>
</dbReference>
<dbReference type="SUPFAM" id="SSF81321">
    <property type="entry name" value="Family A G protein-coupled receptor-like"/>
    <property type="match status" value="1"/>
</dbReference>
<evidence type="ECO:0000256" key="4">
    <source>
        <dbReference type="ARBA" id="ARBA00022692"/>
    </source>
</evidence>
<dbReference type="InterPro" id="IPR047132">
    <property type="entry name" value="Olfact_rcpt_6C-like"/>
</dbReference>
<gene>
    <name evidence="11" type="ORF">KIL84_009732</name>
</gene>
<evidence type="ECO:0000256" key="2">
    <source>
        <dbReference type="ARBA" id="ARBA00010663"/>
    </source>
</evidence>
<keyword evidence="9" id="KW-0675">Receptor</keyword>
<reference evidence="11" key="1">
    <citation type="submission" date="2021-09" db="EMBL/GenBank/DDBJ databases">
        <title>The genome of Mauremys mutica provides insights into the evolution of semi-aquatic lifestyle.</title>
        <authorList>
            <person name="Gong S."/>
            <person name="Gao Y."/>
        </authorList>
    </citation>
    <scope>NUCLEOTIDE SEQUENCE</scope>
    <source>
        <strain evidence="11">MM-2020</strain>
        <tissue evidence="11">Muscle</tissue>
    </source>
</reference>
<proteinExistence type="inferred from homology"/>
<dbReference type="GO" id="GO:0004930">
    <property type="term" value="F:G protein-coupled receptor activity"/>
    <property type="evidence" value="ECO:0007669"/>
    <property type="project" value="UniProtKB-KW"/>
</dbReference>
<dbReference type="FunFam" id="1.10.1220.70:FF:000001">
    <property type="entry name" value="Olfactory receptor"/>
    <property type="match status" value="1"/>
</dbReference>
<keyword evidence="8" id="KW-0472">Membrane</keyword>
<keyword evidence="12" id="KW-1185">Reference proteome</keyword>
<keyword evidence="10" id="KW-0807">Transducer</keyword>
<dbReference type="PANTHER" id="PTHR26454">
    <property type="entry name" value="OLFACTORY RECEPTOR"/>
    <property type="match status" value="1"/>
</dbReference>
<keyword evidence="5" id="KW-0552">Olfaction</keyword>
<evidence type="ECO:0000256" key="6">
    <source>
        <dbReference type="ARBA" id="ARBA00022989"/>
    </source>
</evidence>
<evidence type="ECO:0000256" key="10">
    <source>
        <dbReference type="ARBA" id="ARBA00023224"/>
    </source>
</evidence>
<comment type="subcellular location">
    <subcellularLocation>
        <location evidence="1">Cell membrane</location>
        <topology evidence="1">Multi-pass membrane protein</topology>
    </subcellularLocation>
</comment>
<evidence type="ECO:0000256" key="9">
    <source>
        <dbReference type="ARBA" id="ARBA00023170"/>
    </source>
</evidence>
<comment type="caution">
    <text evidence="11">The sequence shown here is derived from an EMBL/GenBank/DDBJ whole genome shotgun (WGS) entry which is preliminary data.</text>
</comment>
<dbReference type="AlphaFoldDB" id="A0A9D4B5C2"/>
<dbReference type="GO" id="GO:0005886">
    <property type="term" value="C:plasma membrane"/>
    <property type="evidence" value="ECO:0007669"/>
    <property type="project" value="UniProtKB-SubCell"/>
</dbReference>
<evidence type="ECO:0000256" key="7">
    <source>
        <dbReference type="ARBA" id="ARBA00023040"/>
    </source>
</evidence>
<keyword evidence="5" id="KW-0716">Sensory transduction</keyword>
<evidence type="ECO:0000256" key="3">
    <source>
        <dbReference type="ARBA" id="ARBA00022475"/>
    </source>
</evidence>
<evidence type="ECO:0000313" key="12">
    <source>
        <dbReference type="Proteomes" id="UP000827986"/>
    </source>
</evidence>
<keyword evidence="7" id="KW-0297">G-protein coupled receptor</keyword>
<comment type="similarity">
    <text evidence="2">Belongs to the G-protein coupled receptor 1 family.</text>
</comment>
<dbReference type="Proteomes" id="UP000827986">
    <property type="component" value="Unassembled WGS sequence"/>
</dbReference>
<keyword evidence="6" id="KW-1133">Transmembrane helix</keyword>
<protein>
    <submittedName>
        <fullName evidence="11">Uncharacterized protein</fullName>
    </submittedName>
</protein>
<organism evidence="11 12">
    <name type="scientific">Mauremys mutica</name>
    <name type="common">yellowpond turtle</name>
    <dbReference type="NCBI Taxonomy" id="74926"/>
    <lineage>
        <taxon>Eukaryota</taxon>
        <taxon>Metazoa</taxon>
        <taxon>Chordata</taxon>
        <taxon>Craniata</taxon>
        <taxon>Vertebrata</taxon>
        <taxon>Euteleostomi</taxon>
        <taxon>Archelosauria</taxon>
        <taxon>Testudinata</taxon>
        <taxon>Testudines</taxon>
        <taxon>Cryptodira</taxon>
        <taxon>Durocryptodira</taxon>
        <taxon>Testudinoidea</taxon>
        <taxon>Geoemydidae</taxon>
        <taxon>Geoemydinae</taxon>
        <taxon>Mauremys</taxon>
    </lineage>
</organism>
<keyword evidence="3" id="KW-1003">Cell membrane</keyword>
<name>A0A9D4B5C2_9SAUR</name>
<dbReference type="GO" id="GO:0004984">
    <property type="term" value="F:olfactory receptor activity"/>
    <property type="evidence" value="ECO:0007669"/>
    <property type="project" value="TreeGrafter"/>
</dbReference>
<evidence type="ECO:0000256" key="1">
    <source>
        <dbReference type="ARBA" id="ARBA00004651"/>
    </source>
</evidence>
<evidence type="ECO:0000256" key="8">
    <source>
        <dbReference type="ARBA" id="ARBA00023136"/>
    </source>
</evidence>